<evidence type="ECO:0000313" key="2">
    <source>
        <dbReference type="Proteomes" id="UP001519287"/>
    </source>
</evidence>
<proteinExistence type="predicted"/>
<accession>A0ABS4IW96</accession>
<keyword evidence="2" id="KW-1185">Reference proteome</keyword>
<organism evidence="1 2">
    <name type="scientific">Paenibacillus eucommiae</name>
    <dbReference type="NCBI Taxonomy" id="1355755"/>
    <lineage>
        <taxon>Bacteria</taxon>
        <taxon>Bacillati</taxon>
        <taxon>Bacillota</taxon>
        <taxon>Bacilli</taxon>
        <taxon>Bacillales</taxon>
        <taxon>Paenibacillaceae</taxon>
        <taxon>Paenibacillus</taxon>
    </lineage>
</organism>
<sequence length="171" mass="19698">MMIEFLRNKGSKAYNEISEIATTPNLLFSNDRGQCQAEANYNLYTIQKINKLIKKSNVSIAELEQTFSFVEVSWTAYLRKHFRDKAFVFYIWGDYQIPAVRLSVVSYYEGMELPFGCILKKVNLMDLFREYIEKAQFDGIPISEGSECGGEDVDEKASSYVLNVYSNIIKC</sequence>
<reference evidence="1 2" key="1">
    <citation type="submission" date="2021-03" db="EMBL/GenBank/DDBJ databases">
        <title>Genomic Encyclopedia of Type Strains, Phase IV (KMG-IV): sequencing the most valuable type-strain genomes for metagenomic binning, comparative biology and taxonomic classification.</title>
        <authorList>
            <person name="Goeker M."/>
        </authorList>
    </citation>
    <scope>NUCLEOTIDE SEQUENCE [LARGE SCALE GENOMIC DNA]</scope>
    <source>
        <strain evidence="1 2">DSM 26048</strain>
    </source>
</reference>
<name>A0ABS4IW96_9BACL</name>
<dbReference type="EMBL" id="JAGGLB010000010">
    <property type="protein sequence ID" value="MBP1991865.1"/>
    <property type="molecule type" value="Genomic_DNA"/>
</dbReference>
<dbReference type="Proteomes" id="UP001519287">
    <property type="component" value="Unassembled WGS sequence"/>
</dbReference>
<protein>
    <submittedName>
        <fullName evidence="1">Uncharacterized protein</fullName>
    </submittedName>
</protein>
<comment type="caution">
    <text evidence="1">The sequence shown here is derived from an EMBL/GenBank/DDBJ whole genome shotgun (WGS) entry which is preliminary data.</text>
</comment>
<gene>
    <name evidence="1" type="ORF">J2Z66_003472</name>
</gene>
<evidence type="ECO:0000313" key="1">
    <source>
        <dbReference type="EMBL" id="MBP1991865.1"/>
    </source>
</evidence>